<keyword evidence="2" id="KW-0479">Metal-binding</keyword>
<evidence type="ECO:0000259" key="5">
    <source>
        <dbReference type="Pfam" id="PF01850"/>
    </source>
</evidence>
<feature type="domain" description="PIN" evidence="5">
    <location>
        <begin position="5"/>
        <end position="113"/>
    </location>
</feature>
<comment type="caution">
    <text evidence="6">The sequence shown here is derived from an EMBL/GenBank/DDBJ whole genome shotgun (WGS) entry which is preliminary data.</text>
</comment>
<dbReference type="AlphaFoldDB" id="A0A6N9YU01"/>
<keyword evidence="4" id="KW-0460">Magnesium</keyword>
<gene>
    <name evidence="6" type="ORF">G1H11_24255</name>
</gene>
<dbReference type="GO" id="GO:0046872">
    <property type="term" value="F:metal ion binding"/>
    <property type="evidence" value="ECO:0007669"/>
    <property type="project" value="UniProtKB-KW"/>
</dbReference>
<organism evidence="6 7">
    <name type="scientific">Phytoactinopolyspora alkaliphila</name>
    <dbReference type="NCBI Taxonomy" id="1783498"/>
    <lineage>
        <taxon>Bacteria</taxon>
        <taxon>Bacillati</taxon>
        <taxon>Actinomycetota</taxon>
        <taxon>Actinomycetes</taxon>
        <taxon>Jiangellales</taxon>
        <taxon>Jiangellaceae</taxon>
        <taxon>Phytoactinopolyspora</taxon>
    </lineage>
</organism>
<evidence type="ECO:0000313" key="6">
    <source>
        <dbReference type="EMBL" id="NED98417.1"/>
    </source>
</evidence>
<reference evidence="6 7" key="1">
    <citation type="submission" date="2020-02" db="EMBL/GenBank/DDBJ databases">
        <authorList>
            <person name="Li X.-J."/>
            <person name="Feng X.-M."/>
        </authorList>
    </citation>
    <scope>NUCLEOTIDE SEQUENCE [LARGE SCALE GENOMIC DNA]</scope>
    <source>
        <strain evidence="6 7">CGMCC 4.7225</strain>
    </source>
</reference>
<dbReference type="GO" id="GO:0016787">
    <property type="term" value="F:hydrolase activity"/>
    <property type="evidence" value="ECO:0007669"/>
    <property type="project" value="UniProtKB-KW"/>
</dbReference>
<sequence>MLAGDSRLPADVRQKIENASYAAGANVSSISLWEIAMLVAKDRLQLTSDVGAWVERVVAQPGLTVVPLAPEIAVASTRLPGDIHRDPADRIIVATARTLGATLVTADTALIDYGAAGHVATLAAA</sequence>
<dbReference type="EMBL" id="JAAGOB010000020">
    <property type="protein sequence ID" value="NED98417.1"/>
    <property type="molecule type" value="Genomic_DNA"/>
</dbReference>
<dbReference type="Gene3D" id="3.40.50.1010">
    <property type="entry name" value="5'-nuclease"/>
    <property type="match status" value="1"/>
</dbReference>
<name>A0A6N9YU01_9ACTN</name>
<dbReference type="Proteomes" id="UP000469185">
    <property type="component" value="Unassembled WGS sequence"/>
</dbReference>
<keyword evidence="3" id="KW-0378">Hydrolase</keyword>
<accession>A0A6N9YU01</accession>
<dbReference type="InterPro" id="IPR029060">
    <property type="entry name" value="PIN-like_dom_sf"/>
</dbReference>
<evidence type="ECO:0000256" key="3">
    <source>
        <dbReference type="ARBA" id="ARBA00022801"/>
    </source>
</evidence>
<dbReference type="GO" id="GO:0004518">
    <property type="term" value="F:nuclease activity"/>
    <property type="evidence" value="ECO:0007669"/>
    <property type="project" value="UniProtKB-KW"/>
</dbReference>
<dbReference type="InterPro" id="IPR041705">
    <property type="entry name" value="PIN_Sll0205"/>
</dbReference>
<evidence type="ECO:0000256" key="4">
    <source>
        <dbReference type="ARBA" id="ARBA00022842"/>
    </source>
</evidence>
<proteinExistence type="predicted"/>
<evidence type="ECO:0000313" key="7">
    <source>
        <dbReference type="Proteomes" id="UP000469185"/>
    </source>
</evidence>
<dbReference type="SUPFAM" id="SSF88723">
    <property type="entry name" value="PIN domain-like"/>
    <property type="match status" value="1"/>
</dbReference>
<dbReference type="CDD" id="cd09872">
    <property type="entry name" value="PIN_Sll0205-like"/>
    <property type="match status" value="1"/>
</dbReference>
<evidence type="ECO:0000256" key="2">
    <source>
        <dbReference type="ARBA" id="ARBA00022723"/>
    </source>
</evidence>
<keyword evidence="1" id="KW-0540">Nuclease</keyword>
<protein>
    <submittedName>
        <fullName evidence="6">Type II toxin-antitoxin system VapC family toxin</fullName>
    </submittedName>
</protein>
<dbReference type="Pfam" id="PF01850">
    <property type="entry name" value="PIN"/>
    <property type="match status" value="1"/>
</dbReference>
<dbReference type="PANTHER" id="PTHR36173">
    <property type="entry name" value="RIBONUCLEASE VAPC16-RELATED"/>
    <property type="match status" value="1"/>
</dbReference>
<dbReference type="InterPro" id="IPR052919">
    <property type="entry name" value="TA_system_RNase"/>
</dbReference>
<dbReference type="PANTHER" id="PTHR36173:SF1">
    <property type="entry name" value="RIBONUCLEASE VAPC22"/>
    <property type="match status" value="1"/>
</dbReference>
<keyword evidence="7" id="KW-1185">Reference proteome</keyword>
<dbReference type="InterPro" id="IPR002716">
    <property type="entry name" value="PIN_dom"/>
</dbReference>
<evidence type="ECO:0000256" key="1">
    <source>
        <dbReference type="ARBA" id="ARBA00022722"/>
    </source>
</evidence>